<dbReference type="AlphaFoldDB" id="A0A6G7YPK1"/>
<gene>
    <name evidence="1" type="ORF">G7077_06845</name>
</gene>
<dbReference type="Proteomes" id="UP000503222">
    <property type="component" value="Chromosome"/>
</dbReference>
<dbReference type="RefSeq" id="WP_166411049.1">
    <property type="nucleotide sequence ID" value="NZ_CP049869.1"/>
</dbReference>
<sequence length="102" mass="10367">MGIFDGILSQIGANVDAGALSERVGLPAEKVEQAIAALGVAHTQPGDTIETAAPTSGIAPHLLGQILEQLGGESALDRFASLLGKGERGNPLFDGLSDLYKG</sequence>
<evidence type="ECO:0008006" key="3">
    <source>
        <dbReference type="Google" id="ProtNLM"/>
    </source>
</evidence>
<name>A0A6G7YPK1_9SPHN</name>
<evidence type="ECO:0000313" key="2">
    <source>
        <dbReference type="Proteomes" id="UP000503222"/>
    </source>
</evidence>
<dbReference type="EMBL" id="CP049869">
    <property type="protein sequence ID" value="QIK78656.1"/>
    <property type="molecule type" value="Genomic_DNA"/>
</dbReference>
<accession>A0A6G7YPK1</accession>
<proteinExistence type="predicted"/>
<dbReference type="KEGG" id="spii:G7077_06845"/>
<reference evidence="1 2" key="1">
    <citation type="submission" date="2020-03" db="EMBL/GenBank/DDBJ databases">
        <title>Sphingomonas sp. nov., isolated from fish.</title>
        <authorList>
            <person name="Hyun D.-W."/>
            <person name="Bae J.-W."/>
        </authorList>
    </citation>
    <scope>NUCLEOTIDE SEQUENCE [LARGE SCALE GENOMIC DNA]</scope>
    <source>
        <strain evidence="1 2">HDW15B</strain>
    </source>
</reference>
<evidence type="ECO:0000313" key="1">
    <source>
        <dbReference type="EMBL" id="QIK78656.1"/>
    </source>
</evidence>
<protein>
    <recommendedName>
        <fullName evidence="3">DUF937 domain-containing protein</fullName>
    </recommendedName>
</protein>
<keyword evidence="2" id="KW-1185">Reference proteome</keyword>
<organism evidence="1 2">
    <name type="scientific">Sphingomonas piscis</name>
    <dbReference type="NCBI Taxonomy" id="2714943"/>
    <lineage>
        <taxon>Bacteria</taxon>
        <taxon>Pseudomonadati</taxon>
        <taxon>Pseudomonadota</taxon>
        <taxon>Alphaproteobacteria</taxon>
        <taxon>Sphingomonadales</taxon>
        <taxon>Sphingomonadaceae</taxon>
        <taxon>Sphingomonas</taxon>
    </lineage>
</organism>